<organism evidence="2 3">
    <name type="scientific">Ideonella lacteola</name>
    <dbReference type="NCBI Taxonomy" id="2984193"/>
    <lineage>
        <taxon>Bacteria</taxon>
        <taxon>Pseudomonadati</taxon>
        <taxon>Pseudomonadota</taxon>
        <taxon>Betaproteobacteria</taxon>
        <taxon>Burkholderiales</taxon>
        <taxon>Sphaerotilaceae</taxon>
        <taxon>Ideonella</taxon>
    </lineage>
</organism>
<accession>A0ABU9C2J7</accession>
<sequence length="120" mass="12453">MPSNAVAFSALVFACVVPGAVSAIAFLNPLFGLWVAGLSLLHGFTLGAPAFLALRRFGWVNLPTSLGFGLVIGGLPAAIVFSGIPGQFLPFAGFGLVSGGLFWASVWWQSRRSSLLVASE</sequence>
<proteinExistence type="predicted"/>
<evidence type="ECO:0000313" key="2">
    <source>
        <dbReference type="EMBL" id="MEK8034903.1"/>
    </source>
</evidence>
<dbReference type="RefSeq" id="WP_341429337.1">
    <property type="nucleotide sequence ID" value="NZ_JBBUTG010000040.1"/>
</dbReference>
<name>A0ABU9C2J7_9BURK</name>
<comment type="caution">
    <text evidence="2">The sequence shown here is derived from an EMBL/GenBank/DDBJ whole genome shotgun (WGS) entry which is preliminary data.</text>
</comment>
<dbReference type="EMBL" id="JBBUTG010000040">
    <property type="protein sequence ID" value="MEK8034903.1"/>
    <property type="molecule type" value="Genomic_DNA"/>
</dbReference>
<keyword evidence="1" id="KW-1133">Transmembrane helix</keyword>
<keyword evidence="3" id="KW-1185">Reference proteome</keyword>
<evidence type="ECO:0000313" key="3">
    <source>
        <dbReference type="Proteomes" id="UP001371218"/>
    </source>
</evidence>
<dbReference type="Proteomes" id="UP001371218">
    <property type="component" value="Unassembled WGS sequence"/>
</dbReference>
<evidence type="ECO:0000256" key="1">
    <source>
        <dbReference type="SAM" id="Phobius"/>
    </source>
</evidence>
<feature type="transmembrane region" description="Helical" evidence="1">
    <location>
        <begin position="90"/>
        <end position="108"/>
    </location>
</feature>
<feature type="transmembrane region" description="Helical" evidence="1">
    <location>
        <begin position="66"/>
        <end position="84"/>
    </location>
</feature>
<gene>
    <name evidence="2" type="ORF">AACH06_29155</name>
</gene>
<protein>
    <submittedName>
        <fullName evidence="2">Uncharacterized protein</fullName>
    </submittedName>
</protein>
<feature type="transmembrane region" description="Helical" evidence="1">
    <location>
        <begin position="33"/>
        <end position="54"/>
    </location>
</feature>
<keyword evidence="1" id="KW-0472">Membrane</keyword>
<keyword evidence="1" id="KW-0812">Transmembrane</keyword>
<reference evidence="2 3" key="1">
    <citation type="submission" date="2024-04" db="EMBL/GenBank/DDBJ databases">
        <title>Novel species of the genus Ideonella isolated from streams.</title>
        <authorList>
            <person name="Lu H."/>
        </authorList>
    </citation>
    <scope>NUCLEOTIDE SEQUENCE [LARGE SCALE GENOMIC DNA]</scope>
    <source>
        <strain evidence="2 3">DXS29W</strain>
    </source>
</reference>